<dbReference type="OrthoDB" id="4062651at2759"/>
<evidence type="ECO:0000256" key="2">
    <source>
        <dbReference type="ARBA" id="ARBA00022741"/>
    </source>
</evidence>
<dbReference type="GO" id="GO:0005634">
    <property type="term" value="C:nucleus"/>
    <property type="evidence" value="ECO:0007669"/>
    <property type="project" value="TreeGrafter"/>
</dbReference>
<dbReference type="SUPFAM" id="SSF56112">
    <property type="entry name" value="Protein kinase-like (PK-like)"/>
    <property type="match status" value="1"/>
</dbReference>
<dbReference type="Proteomes" id="UP000759131">
    <property type="component" value="Unassembled WGS sequence"/>
</dbReference>
<dbReference type="InterPro" id="IPR000719">
    <property type="entry name" value="Prot_kinase_dom"/>
</dbReference>
<dbReference type="PANTHER" id="PTHR11042">
    <property type="entry name" value="EUKARYOTIC TRANSLATION INITIATION FACTOR 2-ALPHA KINASE EIF2-ALPHA KINASE -RELATED"/>
    <property type="match status" value="1"/>
</dbReference>
<evidence type="ECO:0000259" key="5">
    <source>
        <dbReference type="PROSITE" id="PS50011"/>
    </source>
</evidence>
<dbReference type="Gene3D" id="1.10.510.10">
    <property type="entry name" value="Transferase(Phosphotransferase) domain 1"/>
    <property type="match status" value="1"/>
</dbReference>
<dbReference type="InterPro" id="IPR050339">
    <property type="entry name" value="CC_SR_Kinase"/>
</dbReference>
<keyword evidence="2" id="KW-0547">Nucleotide-binding</keyword>
<feature type="domain" description="Protein kinase" evidence="5">
    <location>
        <begin position="1"/>
        <end position="167"/>
    </location>
</feature>
<dbReference type="PROSITE" id="PS50011">
    <property type="entry name" value="PROTEIN_KINASE_DOM"/>
    <property type="match status" value="1"/>
</dbReference>
<dbReference type="InterPro" id="IPR011009">
    <property type="entry name" value="Kinase-like_dom_sf"/>
</dbReference>
<gene>
    <name evidence="6" type="ORF">OSB1V03_LOCUS18528</name>
</gene>
<keyword evidence="3" id="KW-0418">Kinase</keyword>
<dbReference type="GO" id="GO:0005737">
    <property type="term" value="C:cytoplasm"/>
    <property type="evidence" value="ECO:0007669"/>
    <property type="project" value="TreeGrafter"/>
</dbReference>
<name>A0A7R9QCW1_9ACAR</name>
<proteinExistence type="predicted"/>
<accession>A0A7R9QCW1</accession>
<keyword evidence="4" id="KW-0067">ATP-binding</keyword>
<evidence type="ECO:0000256" key="1">
    <source>
        <dbReference type="ARBA" id="ARBA00022679"/>
    </source>
</evidence>
<keyword evidence="7" id="KW-1185">Reference proteome</keyword>
<dbReference type="GO" id="GO:0004672">
    <property type="term" value="F:protein kinase activity"/>
    <property type="evidence" value="ECO:0007669"/>
    <property type="project" value="InterPro"/>
</dbReference>
<dbReference type="EMBL" id="CAJPIZ010024812">
    <property type="protein sequence ID" value="CAG2118577.1"/>
    <property type="molecule type" value="Genomic_DNA"/>
</dbReference>
<reference evidence="6" key="1">
    <citation type="submission" date="2020-11" db="EMBL/GenBank/DDBJ databases">
        <authorList>
            <person name="Tran Van P."/>
        </authorList>
    </citation>
    <scope>NUCLEOTIDE SEQUENCE</scope>
</reference>
<protein>
    <recommendedName>
        <fullName evidence="5">Protein kinase domain-containing protein</fullName>
    </recommendedName>
</protein>
<dbReference type="GO" id="GO:0005524">
    <property type="term" value="F:ATP binding"/>
    <property type="evidence" value="ECO:0007669"/>
    <property type="project" value="UniProtKB-KW"/>
</dbReference>
<dbReference type="Pfam" id="PF00069">
    <property type="entry name" value="Pkinase"/>
    <property type="match status" value="1"/>
</dbReference>
<evidence type="ECO:0000313" key="6">
    <source>
        <dbReference type="EMBL" id="CAD7641160.1"/>
    </source>
</evidence>
<dbReference type="AlphaFoldDB" id="A0A7R9QCW1"/>
<evidence type="ECO:0000256" key="3">
    <source>
        <dbReference type="ARBA" id="ARBA00022777"/>
    </source>
</evidence>
<evidence type="ECO:0000256" key="4">
    <source>
        <dbReference type="ARBA" id="ARBA00022840"/>
    </source>
</evidence>
<keyword evidence="1" id="KW-0808">Transferase</keyword>
<organism evidence="6">
    <name type="scientific">Medioppia subpectinata</name>
    <dbReference type="NCBI Taxonomy" id="1979941"/>
    <lineage>
        <taxon>Eukaryota</taxon>
        <taxon>Metazoa</taxon>
        <taxon>Ecdysozoa</taxon>
        <taxon>Arthropoda</taxon>
        <taxon>Chelicerata</taxon>
        <taxon>Arachnida</taxon>
        <taxon>Acari</taxon>
        <taxon>Acariformes</taxon>
        <taxon>Sarcoptiformes</taxon>
        <taxon>Oribatida</taxon>
        <taxon>Brachypylina</taxon>
        <taxon>Oppioidea</taxon>
        <taxon>Oppiidae</taxon>
        <taxon>Medioppia</taxon>
    </lineage>
</organism>
<dbReference type="EMBL" id="OC879387">
    <property type="protein sequence ID" value="CAD7641160.1"/>
    <property type="molecule type" value="Genomic_DNA"/>
</dbReference>
<sequence length="167" mass="19326">MKQLVESVEYLHKNNITHRDLKPDNLCDFGLSKLLHELSDRYKQSSVKNTADFKDNVNYMAPEGQTTEYNHLIDVYSLALIGAKIFGFSSNNIRDGIFDFDFKSIDNFDLRLKMVQMYTLLLSMSVSIYTENCAEIEDIWKQRPECVIIIASTITELFAKHVMTKLI</sequence>
<evidence type="ECO:0000313" key="7">
    <source>
        <dbReference type="Proteomes" id="UP000759131"/>
    </source>
</evidence>